<dbReference type="Gene3D" id="1.10.510.10">
    <property type="entry name" value="Transferase(Phosphotransferase) domain 1"/>
    <property type="match status" value="1"/>
</dbReference>
<feature type="compositionally biased region" description="Low complexity" evidence="8">
    <location>
        <begin position="378"/>
        <end position="400"/>
    </location>
</feature>
<feature type="binding site" evidence="7">
    <location>
        <position position="41"/>
    </location>
    <ligand>
        <name>ATP</name>
        <dbReference type="ChEBI" id="CHEBI:30616"/>
    </ligand>
</feature>
<dbReference type="EC" id="2.7.11.1" evidence="1"/>
<dbReference type="InterPro" id="IPR011009">
    <property type="entry name" value="Kinase-like_dom_sf"/>
</dbReference>
<keyword evidence="9" id="KW-0812">Transmembrane</keyword>
<evidence type="ECO:0000256" key="5">
    <source>
        <dbReference type="ARBA" id="ARBA00022777"/>
    </source>
</evidence>
<evidence type="ECO:0000256" key="6">
    <source>
        <dbReference type="ARBA" id="ARBA00022840"/>
    </source>
</evidence>
<evidence type="ECO:0000256" key="4">
    <source>
        <dbReference type="ARBA" id="ARBA00022741"/>
    </source>
</evidence>
<evidence type="ECO:0000256" key="7">
    <source>
        <dbReference type="PROSITE-ProRule" id="PRU10141"/>
    </source>
</evidence>
<keyword evidence="9" id="KW-0472">Membrane</keyword>
<keyword evidence="2 11" id="KW-0723">Serine/threonine-protein kinase</keyword>
<keyword evidence="6 7" id="KW-0067">ATP-binding</keyword>
<dbReference type="AlphaFoldDB" id="A0A1H8Y5E3"/>
<dbReference type="GO" id="GO:0005524">
    <property type="term" value="F:ATP binding"/>
    <property type="evidence" value="ECO:0007669"/>
    <property type="project" value="UniProtKB-UniRule"/>
</dbReference>
<dbReference type="RefSeq" id="WP_091620223.1">
    <property type="nucleotide sequence ID" value="NZ_FOEF01000011.1"/>
</dbReference>
<dbReference type="Gene3D" id="3.30.200.20">
    <property type="entry name" value="Phosphorylase Kinase, domain 1"/>
    <property type="match status" value="1"/>
</dbReference>
<feature type="transmembrane region" description="Helical" evidence="9">
    <location>
        <begin position="328"/>
        <end position="348"/>
    </location>
</feature>
<dbReference type="InterPro" id="IPR017441">
    <property type="entry name" value="Protein_kinase_ATP_BS"/>
</dbReference>
<dbReference type="PROSITE" id="PS50011">
    <property type="entry name" value="PROTEIN_KINASE_DOM"/>
    <property type="match status" value="1"/>
</dbReference>
<dbReference type="OrthoDB" id="9762169at2"/>
<dbReference type="InterPro" id="IPR000719">
    <property type="entry name" value="Prot_kinase_dom"/>
</dbReference>
<dbReference type="PROSITE" id="PS00108">
    <property type="entry name" value="PROTEIN_KINASE_ST"/>
    <property type="match status" value="1"/>
</dbReference>
<evidence type="ECO:0000313" key="12">
    <source>
        <dbReference type="Proteomes" id="UP000198582"/>
    </source>
</evidence>
<dbReference type="STRING" id="394193.SAMN04489732_111147"/>
<keyword evidence="12" id="KW-1185">Reference proteome</keyword>
<dbReference type="PANTHER" id="PTHR43289:SF6">
    <property type="entry name" value="SERINE_THREONINE-PROTEIN KINASE NEKL-3"/>
    <property type="match status" value="1"/>
</dbReference>
<dbReference type="PANTHER" id="PTHR43289">
    <property type="entry name" value="MITOGEN-ACTIVATED PROTEIN KINASE KINASE KINASE 20-RELATED"/>
    <property type="match status" value="1"/>
</dbReference>
<keyword evidence="4 7" id="KW-0547">Nucleotide-binding</keyword>
<evidence type="ECO:0000256" key="1">
    <source>
        <dbReference type="ARBA" id="ARBA00012513"/>
    </source>
</evidence>
<reference evidence="12" key="1">
    <citation type="submission" date="2016-10" db="EMBL/GenBank/DDBJ databases">
        <authorList>
            <person name="Varghese N."/>
            <person name="Submissions S."/>
        </authorList>
    </citation>
    <scope>NUCLEOTIDE SEQUENCE [LARGE SCALE GENOMIC DNA]</scope>
    <source>
        <strain evidence="12">DSM 44993</strain>
    </source>
</reference>
<evidence type="ECO:0000256" key="9">
    <source>
        <dbReference type="SAM" id="Phobius"/>
    </source>
</evidence>
<evidence type="ECO:0000313" key="11">
    <source>
        <dbReference type="EMBL" id="SEP47510.1"/>
    </source>
</evidence>
<dbReference type="Proteomes" id="UP000198582">
    <property type="component" value="Unassembled WGS sequence"/>
</dbReference>
<dbReference type="PROSITE" id="PS00107">
    <property type="entry name" value="PROTEIN_KINASE_ATP"/>
    <property type="match status" value="1"/>
</dbReference>
<keyword evidence="5 11" id="KW-0418">Kinase</keyword>
<dbReference type="InterPro" id="IPR008271">
    <property type="entry name" value="Ser/Thr_kinase_AS"/>
</dbReference>
<gene>
    <name evidence="11" type="ORF">SAMN04489732_111147</name>
</gene>
<evidence type="ECO:0000256" key="3">
    <source>
        <dbReference type="ARBA" id="ARBA00022679"/>
    </source>
</evidence>
<feature type="region of interest" description="Disordered" evidence="8">
    <location>
        <begin position="353"/>
        <end position="400"/>
    </location>
</feature>
<keyword evidence="3" id="KW-0808">Transferase</keyword>
<keyword evidence="9" id="KW-1133">Transmembrane helix</keyword>
<name>A0A1H8Y5E3_9PSEU</name>
<dbReference type="EMBL" id="FOEF01000011">
    <property type="protein sequence ID" value="SEP47510.1"/>
    <property type="molecule type" value="Genomic_DNA"/>
</dbReference>
<organism evidence="11 12">
    <name type="scientific">Amycolatopsis saalfeldensis</name>
    <dbReference type="NCBI Taxonomy" id="394193"/>
    <lineage>
        <taxon>Bacteria</taxon>
        <taxon>Bacillati</taxon>
        <taxon>Actinomycetota</taxon>
        <taxon>Actinomycetes</taxon>
        <taxon>Pseudonocardiales</taxon>
        <taxon>Pseudonocardiaceae</taxon>
        <taxon>Amycolatopsis</taxon>
    </lineage>
</organism>
<protein>
    <recommendedName>
        <fullName evidence="1">non-specific serine/threonine protein kinase</fullName>
        <ecNumber evidence="1">2.7.11.1</ecNumber>
    </recommendedName>
</protein>
<sequence>MTEESRQVAGRYQLVELIGSGAMGMVWRGEDKILGRVVAVKELLMPVNQGEEKVEEAKNRAMREARIAARLQHPNAISVFNVVEHEDRPWLIMEYLPSRSLSAKLHEDGSMTVDEVIPVAVQLAGVLAAAHRAGIVHRDVKPGNILLGEDGTVKVTDFGISRAVGDVTLTATGEISGTPAFLAPEAARGEEATFPSDVFALGATLYMAVEGVPPFGTADNAIALLYRVSSGEIDPPKQAGRLEPLLLKLLELKPEDRPTMAEVLVELRSLDGGVTPVATIPEPLTLPRTKPVEVPAAAPVAAAASASSASAAPAPPEDPAVDRRRRSMLLAGIGALLVVVLVVVIVLVNRNSTTGNTAGGSPSSSPSLAPSPSPSAPASPSSPSAPPTSSSAPASSSVAPAQTTAQALENYFGLLPGNTDAGFALLSKAFLAKRKQTLQSYTNYWKGYSDVSVANVKTTGPDTLTADVTYVKPGGSSVTNHHSYRMVQENGVWKIDTES</sequence>
<dbReference type="Pfam" id="PF00069">
    <property type="entry name" value="Pkinase"/>
    <property type="match status" value="1"/>
</dbReference>
<proteinExistence type="predicted"/>
<dbReference type="SUPFAM" id="SSF56112">
    <property type="entry name" value="Protein kinase-like (PK-like)"/>
    <property type="match status" value="1"/>
</dbReference>
<dbReference type="SMART" id="SM00220">
    <property type="entry name" value="S_TKc"/>
    <property type="match status" value="1"/>
</dbReference>
<evidence type="ECO:0000256" key="2">
    <source>
        <dbReference type="ARBA" id="ARBA00022527"/>
    </source>
</evidence>
<dbReference type="GO" id="GO:0004674">
    <property type="term" value="F:protein serine/threonine kinase activity"/>
    <property type="evidence" value="ECO:0007669"/>
    <property type="project" value="UniProtKB-KW"/>
</dbReference>
<accession>A0A1H8Y5E3</accession>
<evidence type="ECO:0000256" key="8">
    <source>
        <dbReference type="SAM" id="MobiDB-lite"/>
    </source>
</evidence>
<dbReference type="CDD" id="cd14014">
    <property type="entry name" value="STKc_PknB_like"/>
    <property type="match status" value="1"/>
</dbReference>
<evidence type="ECO:0000259" key="10">
    <source>
        <dbReference type="PROSITE" id="PS50011"/>
    </source>
</evidence>
<feature type="domain" description="Protein kinase" evidence="10">
    <location>
        <begin position="12"/>
        <end position="270"/>
    </location>
</feature>